<feature type="compositionally biased region" description="Low complexity" evidence="9">
    <location>
        <begin position="93"/>
        <end position="103"/>
    </location>
</feature>
<dbReference type="PRINTS" id="PR00616">
    <property type="entry name" value="CCAATSUBUNTB"/>
</dbReference>
<keyword evidence="11" id="KW-1185">Reference proteome</keyword>
<feature type="compositionally biased region" description="Polar residues" evidence="9">
    <location>
        <begin position="270"/>
        <end position="287"/>
    </location>
</feature>
<comment type="similarity">
    <text evidence="8">Belongs to the NFYA/HAP2 subunit family.</text>
</comment>
<comment type="subcellular location">
    <subcellularLocation>
        <location evidence="1 8">Nucleus</location>
    </subcellularLocation>
</comment>
<feature type="compositionally biased region" description="Low complexity" evidence="9">
    <location>
        <begin position="116"/>
        <end position="125"/>
    </location>
</feature>
<dbReference type="Gene3D" id="6.10.250.2430">
    <property type="match status" value="1"/>
</dbReference>
<dbReference type="PANTHER" id="PTHR12632">
    <property type="entry name" value="TRANSCRIPTION FACTOR NF-Y ALPHA-RELATED"/>
    <property type="match status" value="1"/>
</dbReference>
<dbReference type="Pfam" id="PF02045">
    <property type="entry name" value="CBFB_NFYA"/>
    <property type="match status" value="1"/>
</dbReference>
<evidence type="ECO:0000256" key="4">
    <source>
        <dbReference type="ARBA" id="ARBA00023159"/>
    </source>
</evidence>
<dbReference type="SMART" id="SM00521">
    <property type="entry name" value="CBF"/>
    <property type="match status" value="1"/>
</dbReference>
<dbReference type="GO" id="GO:0003700">
    <property type="term" value="F:DNA-binding transcription factor activity"/>
    <property type="evidence" value="ECO:0007669"/>
    <property type="project" value="UniProtKB-UniRule"/>
</dbReference>
<keyword evidence="6 8" id="KW-0539">Nucleus</keyword>
<evidence type="ECO:0000256" key="8">
    <source>
        <dbReference type="RuleBase" id="RU367155"/>
    </source>
</evidence>
<evidence type="ECO:0000256" key="6">
    <source>
        <dbReference type="ARBA" id="ARBA00023242"/>
    </source>
</evidence>
<comment type="subunit">
    <text evidence="7">Heterotrimeric transcription factor composed of three components, NF-YA, NF-YB and NF-YC. NF-YB and NF-YC must interact and dimerize for NF-YA association and DNA binding.</text>
</comment>
<dbReference type="PROSITE" id="PS51152">
    <property type="entry name" value="NFYA_HAP2_2"/>
    <property type="match status" value="1"/>
</dbReference>
<keyword evidence="5 8" id="KW-0804">Transcription</keyword>
<dbReference type="AlphaFoldDB" id="A0A176VGB5"/>
<proteinExistence type="inferred from homology"/>
<comment type="function">
    <text evidence="8">Component of the sequence-specific heterotrimeric transcription factor (NF-Y) which specifically recognizes a 5'-CCAAT-3' box motif found in the promoters of its target genes.</text>
</comment>
<organism evidence="10 11">
    <name type="scientific">Marchantia polymorpha subsp. ruderalis</name>
    <dbReference type="NCBI Taxonomy" id="1480154"/>
    <lineage>
        <taxon>Eukaryota</taxon>
        <taxon>Viridiplantae</taxon>
        <taxon>Streptophyta</taxon>
        <taxon>Embryophyta</taxon>
        <taxon>Marchantiophyta</taxon>
        <taxon>Marchantiopsida</taxon>
        <taxon>Marchantiidae</taxon>
        <taxon>Marchantiales</taxon>
        <taxon>Marchantiaceae</taxon>
        <taxon>Marchantia</taxon>
    </lineage>
</organism>
<protein>
    <recommendedName>
        <fullName evidence="8">Nuclear transcription factor Y subunit</fullName>
    </recommendedName>
</protein>
<reference evidence="10" key="1">
    <citation type="submission" date="2016-03" db="EMBL/GenBank/DDBJ databases">
        <title>Mechanisms controlling the formation of the plant cell surface in tip-growing cells are functionally conserved among land plants.</title>
        <authorList>
            <person name="Honkanen S."/>
            <person name="Jones V.A."/>
            <person name="Morieri G."/>
            <person name="Champion C."/>
            <person name="Hetherington A.J."/>
            <person name="Kelly S."/>
            <person name="Saint-Marcoux D."/>
            <person name="Proust H."/>
            <person name="Prescott H."/>
            <person name="Dolan L."/>
        </authorList>
    </citation>
    <scope>NUCLEOTIDE SEQUENCE [LARGE SCALE GENOMIC DNA]</scope>
    <source>
        <tissue evidence="10">Whole gametophyte</tissue>
    </source>
</reference>
<evidence type="ECO:0000256" key="2">
    <source>
        <dbReference type="ARBA" id="ARBA00023015"/>
    </source>
</evidence>
<comment type="caution">
    <text evidence="10">The sequence shown here is derived from an EMBL/GenBank/DDBJ whole genome shotgun (WGS) entry which is preliminary data.</text>
</comment>
<feature type="compositionally biased region" description="Low complexity" evidence="9">
    <location>
        <begin position="345"/>
        <end position="357"/>
    </location>
</feature>
<evidence type="ECO:0000313" key="10">
    <source>
        <dbReference type="EMBL" id="OAE19493.1"/>
    </source>
</evidence>
<sequence>MSSSSSRMLEIEDHLGRTGEWGEWRGEFSVPIKEAGNSVRTGSTKCERRNVYRVPPLELYLPRLASSLNEVNYNPGNFVVGFGRRPRSSALLPSGLSLGRPPSRMLPQPGFDSSEAETQQQAQSAGIPVQGEYMLPHTQLELGHSMAQQGGRQFPFADPYFGGIVAAYGPQAMIHPHMLGVQQARMPLPSSELMEEEPVYVNAKQYHGILRRRQSRAKAESENKLIKSRKPYLHESRHLHALRRARGCGGRFLNTKLKEDSKGENHRSTEGQSSEGTDSQASHSGQGLISDGGMAQYHAGILTHTGHVGMISGNSSGGYHSHHQPQGFHSSAFHPLPGGGDGNDSAQSSQQTAVATQ</sequence>
<feature type="region of interest" description="Disordered" evidence="9">
    <location>
        <begin position="255"/>
        <end position="292"/>
    </location>
</feature>
<keyword evidence="4" id="KW-0010">Activator</keyword>
<dbReference type="InterPro" id="IPR018362">
    <property type="entry name" value="CCAAT-binding_factor_CS"/>
</dbReference>
<dbReference type="InterPro" id="IPR001289">
    <property type="entry name" value="NFYA"/>
</dbReference>
<feature type="region of interest" description="Disordered" evidence="9">
    <location>
        <begin position="93"/>
        <end position="125"/>
    </location>
</feature>
<evidence type="ECO:0000256" key="3">
    <source>
        <dbReference type="ARBA" id="ARBA00023125"/>
    </source>
</evidence>
<feature type="region of interest" description="Disordered" evidence="9">
    <location>
        <begin position="313"/>
        <end position="357"/>
    </location>
</feature>
<evidence type="ECO:0000256" key="1">
    <source>
        <dbReference type="ARBA" id="ARBA00004123"/>
    </source>
</evidence>
<dbReference type="EMBL" id="LVLJ01003848">
    <property type="protein sequence ID" value="OAE19493.1"/>
    <property type="molecule type" value="Genomic_DNA"/>
</dbReference>
<evidence type="ECO:0000256" key="5">
    <source>
        <dbReference type="ARBA" id="ARBA00023163"/>
    </source>
</evidence>
<dbReference type="GO" id="GO:0016602">
    <property type="term" value="C:CCAAT-binding factor complex"/>
    <property type="evidence" value="ECO:0007669"/>
    <property type="project" value="InterPro"/>
</dbReference>
<keyword evidence="3 8" id="KW-0238">DNA-binding</keyword>
<accession>A0A176VGB5</accession>
<gene>
    <name evidence="10" type="ORF">AXG93_4794s1050</name>
</gene>
<keyword evidence="2 8" id="KW-0805">Transcription regulation</keyword>
<dbReference type="PROSITE" id="PS00686">
    <property type="entry name" value="NFYA_HAP2_1"/>
    <property type="match status" value="1"/>
</dbReference>
<evidence type="ECO:0000313" key="11">
    <source>
        <dbReference type="Proteomes" id="UP000077202"/>
    </source>
</evidence>
<name>A0A176VGB5_MARPO</name>
<evidence type="ECO:0000256" key="7">
    <source>
        <dbReference type="ARBA" id="ARBA00025911"/>
    </source>
</evidence>
<evidence type="ECO:0000256" key="9">
    <source>
        <dbReference type="SAM" id="MobiDB-lite"/>
    </source>
</evidence>
<feature type="compositionally biased region" description="Basic and acidic residues" evidence="9">
    <location>
        <begin position="256"/>
        <end position="269"/>
    </location>
</feature>
<dbReference type="GO" id="GO:0003677">
    <property type="term" value="F:DNA binding"/>
    <property type="evidence" value="ECO:0007669"/>
    <property type="project" value="UniProtKB-KW"/>
</dbReference>
<dbReference type="Proteomes" id="UP000077202">
    <property type="component" value="Unassembled WGS sequence"/>
</dbReference>